<dbReference type="KEGG" id="talb:FTW19_17800"/>
<accession>A0A5B9EHX2</accession>
<dbReference type="SUPFAM" id="SSF51182">
    <property type="entry name" value="RmlC-like cupins"/>
    <property type="match status" value="1"/>
</dbReference>
<dbReference type="EMBL" id="CP042806">
    <property type="protein sequence ID" value="QEE29676.1"/>
    <property type="molecule type" value="Genomic_DNA"/>
</dbReference>
<reference evidence="1 2" key="1">
    <citation type="submission" date="2019-08" db="EMBL/GenBank/DDBJ databases">
        <title>Complete genome sequence of Terriglobus albidus strain ORNL.</title>
        <authorList>
            <person name="Podar M."/>
        </authorList>
    </citation>
    <scope>NUCLEOTIDE SEQUENCE [LARGE SCALE GENOMIC DNA]</scope>
    <source>
        <strain evidence="1 2">ORNL</strain>
    </source>
</reference>
<evidence type="ECO:0008006" key="3">
    <source>
        <dbReference type="Google" id="ProtNLM"/>
    </source>
</evidence>
<gene>
    <name evidence="1" type="ORF">FTW19_17800</name>
</gene>
<dbReference type="OrthoDB" id="8017763at2"/>
<dbReference type="InterPro" id="IPR011051">
    <property type="entry name" value="RmlC_Cupin_sf"/>
</dbReference>
<proteinExistence type="predicted"/>
<dbReference type="Proteomes" id="UP000321820">
    <property type="component" value="Chromosome"/>
</dbReference>
<name>A0A5B9EHX2_9BACT</name>
<dbReference type="AlphaFoldDB" id="A0A5B9EHX2"/>
<keyword evidence="2" id="KW-1185">Reference proteome</keyword>
<organism evidence="1 2">
    <name type="scientific">Terriglobus albidus</name>
    <dbReference type="NCBI Taxonomy" id="1592106"/>
    <lineage>
        <taxon>Bacteria</taxon>
        <taxon>Pseudomonadati</taxon>
        <taxon>Acidobacteriota</taxon>
        <taxon>Terriglobia</taxon>
        <taxon>Terriglobales</taxon>
        <taxon>Acidobacteriaceae</taxon>
        <taxon>Terriglobus</taxon>
    </lineage>
</organism>
<protein>
    <recommendedName>
        <fullName evidence="3">Cupin domain-containing protein</fullName>
    </recommendedName>
</protein>
<sequence>MIQSERLKVHDLVIGIDCNSHNLVESRKIPFVQAALGCILFLAAAIPIHAQTRLVSCNPVSERTGEAGCWIILTQPLGELPDGPTYWSLDVFPDRAAAEAAKGSRGSVVEALGKVWLFTIGGKSDQSSGGKRVSQIGPLSIKNGEKYTAQFMEAILPPGAVARTHRHSGPEAFYTEAGESCLETPEGKTVGKNGIDLIVPEAQHRPSTLTASAIAFRVPLEVVS</sequence>
<dbReference type="RefSeq" id="WP_147648894.1">
    <property type="nucleotide sequence ID" value="NZ_CP042806.1"/>
</dbReference>
<evidence type="ECO:0000313" key="2">
    <source>
        <dbReference type="Proteomes" id="UP000321820"/>
    </source>
</evidence>
<evidence type="ECO:0000313" key="1">
    <source>
        <dbReference type="EMBL" id="QEE29676.1"/>
    </source>
</evidence>